<evidence type="ECO:0000313" key="4">
    <source>
        <dbReference type="EMBL" id="MBW6410040.1"/>
    </source>
</evidence>
<keyword evidence="2" id="KW-0378">Hydrolase</keyword>
<evidence type="ECO:0000256" key="2">
    <source>
        <dbReference type="ARBA" id="ARBA00022801"/>
    </source>
</evidence>
<protein>
    <submittedName>
        <fullName evidence="4">HIRAN domain-containing protein</fullName>
    </submittedName>
</protein>
<dbReference type="Gene3D" id="3.30.70.2330">
    <property type="match status" value="1"/>
</dbReference>
<dbReference type="InterPro" id="IPR014905">
    <property type="entry name" value="HIRAN"/>
</dbReference>
<gene>
    <name evidence="4" type="ORF">KYD98_08040</name>
</gene>
<dbReference type="SMART" id="SM00910">
    <property type="entry name" value="HIRAN"/>
    <property type="match status" value="1"/>
</dbReference>
<reference evidence="4 5" key="1">
    <citation type="submission" date="2021-07" db="EMBL/GenBank/DDBJ databases">
        <title>Clostridium weizhouense sp. nov., an anaerobic bacterium isolated from activated sludge of Petroleum wastewater.</title>
        <authorList>
            <person name="Li Q."/>
        </authorList>
    </citation>
    <scope>NUCLEOTIDE SEQUENCE [LARGE SCALE GENOMIC DNA]</scope>
    <source>
        <strain evidence="4 5">YB-6</strain>
    </source>
</reference>
<proteinExistence type="predicted"/>
<dbReference type="EMBL" id="JAHXPT010000005">
    <property type="protein sequence ID" value="MBW6410040.1"/>
    <property type="molecule type" value="Genomic_DNA"/>
</dbReference>
<accession>A0ABS7ARD1</accession>
<evidence type="ECO:0000313" key="5">
    <source>
        <dbReference type="Proteomes" id="UP001519921"/>
    </source>
</evidence>
<dbReference type="Proteomes" id="UP001519921">
    <property type="component" value="Unassembled WGS sequence"/>
</dbReference>
<comment type="caution">
    <text evidence="4">The sequence shown here is derived from an EMBL/GenBank/DDBJ whole genome shotgun (WGS) entry which is preliminary data.</text>
</comment>
<feature type="domain" description="HIRAN" evidence="3">
    <location>
        <begin position="540"/>
        <end position="640"/>
    </location>
</feature>
<organism evidence="4 5">
    <name type="scientific">Clostridium weizhouense</name>
    <dbReference type="NCBI Taxonomy" id="2859781"/>
    <lineage>
        <taxon>Bacteria</taxon>
        <taxon>Bacillati</taxon>
        <taxon>Bacillota</taxon>
        <taxon>Clostridia</taxon>
        <taxon>Eubacteriales</taxon>
        <taxon>Clostridiaceae</taxon>
        <taxon>Clostridium</taxon>
    </lineage>
</organism>
<evidence type="ECO:0000256" key="1">
    <source>
        <dbReference type="ARBA" id="ARBA00022723"/>
    </source>
</evidence>
<keyword evidence="1" id="KW-0479">Metal-binding</keyword>
<keyword evidence="5" id="KW-1185">Reference proteome</keyword>
<evidence type="ECO:0000259" key="3">
    <source>
        <dbReference type="SMART" id="SM00910"/>
    </source>
</evidence>
<dbReference type="RefSeq" id="WP_219779099.1">
    <property type="nucleotide sequence ID" value="NZ_JAHXPT010000005.1"/>
</dbReference>
<dbReference type="Pfam" id="PF08797">
    <property type="entry name" value="HIRAN"/>
    <property type="match status" value="1"/>
</dbReference>
<name>A0ABS7ARD1_9CLOT</name>
<sequence length="659" mass="77220">MCNINVDNLIESRESIYKELEEFYYKNLGIPYSYQDFQVAGLNEFNVAFNKIKPLEIYDQIRLANELINNLLSYNRDNKKEVLENIKGYLTLNPIINYYNAFLRNFRAIYEENEDYKENLINIIESLLYEGDVSEEIKLSLIMQCVIKLDKTDKILKVLSINNEYIFYIIKVYESMKNSNKNIFKLAKKSNGYAKAVCVQALQPSNNDIKEWLIQESLEDNLGDIECLPYTILALDILKYLKSGKVNTDNLQSMSKWISLLFSEYSIDSINDGLEICIEFLKNVDEHARDIYSLYATTSIVYAIDSFILDEYEIYDTEDIYSLSPQYKNIITLANRIYKKSSWRDIILDEIGNIELDTEIIISSLEKTNIRLKKREFELLIKRDNTNPNLYRYAFERGSKAIKQIAIKLAYEKLEFKNILNINKNIKLDELSIEQINHICFYFLVKGIKYEEFPEKYKKINLAALKASLIETRTQAIRNLTLIKENFDLNDINIVEEAIINEKIASLKTYLKSLIGRSYQKKKEYVITEDVKIIPHVKDIYIISTEISGIRYVDLSEVYDVLREGQIVYLNREKENIYDENAIQIVTSKGYVIGYVPQNNNLILKNLIDNGKYLYGIINKLSYNYEDIKINVYLSYKDVINEITTTLSLLSNRDTEYIQ</sequence>